<protein>
    <submittedName>
        <fullName evidence="1">Uncharacterized protein</fullName>
    </submittedName>
</protein>
<dbReference type="Proteomes" id="UP000823561">
    <property type="component" value="Chromosome 22"/>
</dbReference>
<evidence type="ECO:0000313" key="1">
    <source>
        <dbReference type="EMBL" id="KAG5262368.1"/>
    </source>
</evidence>
<keyword evidence="2" id="KW-1185">Reference proteome</keyword>
<reference evidence="1" key="1">
    <citation type="submission" date="2020-10" db="EMBL/GenBank/DDBJ databases">
        <title>Chromosome-scale genome assembly of the Allis shad, Alosa alosa.</title>
        <authorList>
            <person name="Margot Z."/>
            <person name="Christophe K."/>
            <person name="Cabau C."/>
            <person name="Louis A."/>
            <person name="Berthelot C."/>
            <person name="Parey E."/>
            <person name="Roest Crollius H."/>
            <person name="Montfort J."/>
            <person name="Robinson-Rechavi M."/>
            <person name="Bucao C."/>
            <person name="Bouchez O."/>
            <person name="Gislard M."/>
            <person name="Lluch J."/>
            <person name="Milhes M."/>
            <person name="Lampietro C."/>
            <person name="Lopez Roques C."/>
            <person name="Donnadieu C."/>
            <person name="Braasch I."/>
            <person name="Desvignes T."/>
            <person name="Postlethwait J."/>
            <person name="Bobe J."/>
            <person name="Guiguen Y."/>
        </authorList>
    </citation>
    <scope>NUCLEOTIDE SEQUENCE</scope>
    <source>
        <strain evidence="1">M-15738</strain>
        <tissue evidence="1">Blood</tissue>
    </source>
</reference>
<organism evidence="1 2">
    <name type="scientific">Alosa alosa</name>
    <name type="common">allis shad</name>
    <dbReference type="NCBI Taxonomy" id="278164"/>
    <lineage>
        <taxon>Eukaryota</taxon>
        <taxon>Metazoa</taxon>
        <taxon>Chordata</taxon>
        <taxon>Craniata</taxon>
        <taxon>Vertebrata</taxon>
        <taxon>Euteleostomi</taxon>
        <taxon>Actinopterygii</taxon>
        <taxon>Neopterygii</taxon>
        <taxon>Teleostei</taxon>
        <taxon>Clupei</taxon>
        <taxon>Clupeiformes</taxon>
        <taxon>Clupeoidei</taxon>
        <taxon>Clupeidae</taxon>
        <taxon>Alosa</taxon>
    </lineage>
</organism>
<dbReference type="EMBL" id="JADWDJ010000022">
    <property type="protein sequence ID" value="KAG5262368.1"/>
    <property type="molecule type" value="Genomic_DNA"/>
</dbReference>
<dbReference type="AlphaFoldDB" id="A0AAV6FHU4"/>
<evidence type="ECO:0000313" key="2">
    <source>
        <dbReference type="Proteomes" id="UP000823561"/>
    </source>
</evidence>
<comment type="caution">
    <text evidence="1">The sequence shown here is derived from an EMBL/GenBank/DDBJ whole genome shotgun (WGS) entry which is preliminary data.</text>
</comment>
<name>A0AAV6FHU4_9TELE</name>
<sequence length="121" mass="13376">MRRGLDVKRTIHITWNPLDAVGPVYEEIHEVNSDCHKHGGGGPIGDHSVRTNCDIITGSRKGSQRTELWDNFFLRGPPDQALLTLLDAITSSEPSAGLEHLVYVLEQFLSTEPRGPAMVTM</sequence>
<proteinExistence type="predicted"/>
<accession>A0AAV6FHU4</accession>
<gene>
    <name evidence="1" type="ORF">AALO_G00274420</name>
</gene>